<dbReference type="Pfam" id="PF01526">
    <property type="entry name" value="DDE_Tnp_Tn3"/>
    <property type="match status" value="1"/>
</dbReference>
<reference evidence="2" key="2">
    <citation type="journal article" date="2014" name="ISME J.">
        <title>Microbial stratification in low pH oxic and suboxic macroscopic growths along an acid mine drainage.</title>
        <authorList>
            <person name="Mendez-Garcia C."/>
            <person name="Mesa V."/>
            <person name="Sprenger R.R."/>
            <person name="Richter M."/>
            <person name="Diez M.S."/>
            <person name="Solano J."/>
            <person name="Bargiela R."/>
            <person name="Golyshina O.V."/>
            <person name="Manteca A."/>
            <person name="Ramos J.L."/>
            <person name="Gallego J.R."/>
            <person name="Llorente I."/>
            <person name="Martins Dos Santos V.A."/>
            <person name="Jensen O.N."/>
            <person name="Pelaez A.I."/>
            <person name="Sanchez J."/>
            <person name="Ferrer M."/>
        </authorList>
    </citation>
    <scope>NUCLEOTIDE SEQUENCE</scope>
</reference>
<gene>
    <name evidence="2" type="ORF">B1B_08464</name>
</gene>
<comment type="caution">
    <text evidence="2">The sequence shown here is derived from an EMBL/GenBank/DDBJ whole genome shotgun (WGS) entry which is preliminary data.</text>
</comment>
<evidence type="ECO:0000259" key="1">
    <source>
        <dbReference type="Pfam" id="PF01526"/>
    </source>
</evidence>
<name>T1AMX9_9ZZZZ</name>
<dbReference type="EMBL" id="AUZY01005518">
    <property type="protein sequence ID" value="EQD58722.1"/>
    <property type="molecule type" value="Genomic_DNA"/>
</dbReference>
<dbReference type="InterPro" id="IPR002513">
    <property type="entry name" value="Tn3_Tnp_DDE_dom"/>
</dbReference>
<protein>
    <submittedName>
        <fullName evidence="2">Transposase</fullName>
    </submittedName>
</protein>
<proteinExistence type="predicted"/>
<organism evidence="2">
    <name type="scientific">mine drainage metagenome</name>
    <dbReference type="NCBI Taxonomy" id="410659"/>
    <lineage>
        <taxon>unclassified sequences</taxon>
        <taxon>metagenomes</taxon>
        <taxon>ecological metagenomes</taxon>
    </lineage>
</organism>
<feature type="domain" description="Tn3 transposase DDE" evidence="1">
    <location>
        <begin position="5"/>
        <end position="135"/>
    </location>
</feature>
<sequence length="150" mass="17119">MVSASGKVTAREVLGAWNLYDEDGRNVAEALRELGKAVRTSFILRYAASEGLRREIHEGCNRAETWNSFEEAMFWGQGGRMRTNDAERREINALCMQLAMNSVIFYNVEKHGEKLRRIPSATPVTWDHIRLLGEYRITSRRSTIGGAREK</sequence>
<reference evidence="2" key="1">
    <citation type="submission" date="2013-08" db="EMBL/GenBank/DDBJ databases">
        <authorList>
            <person name="Mendez C."/>
            <person name="Richter M."/>
            <person name="Ferrer M."/>
            <person name="Sanchez J."/>
        </authorList>
    </citation>
    <scope>NUCLEOTIDE SEQUENCE</scope>
</reference>
<dbReference type="GO" id="GO:0006313">
    <property type="term" value="P:DNA transposition"/>
    <property type="evidence" value="ECO:0007669"/>
    <property type="project" value="InterPro"/>
</dbReference>
<dbReference type="GO" id="GO:0004803">
    <property type="term" value="F:transposase activity"/>
    <property type="evidence" value="ECO:0007669"/>
    <property type="project" value="InterPro"/>
</dbReference>
<evidence type="ECO:0000313" key="2">
    <source>
        <dbReference type="EMBL" id="EQD58722.1"/>
    </source>
</evidence>
<dbReference type="AlphaFoldDB" id="T1AMX9"/>
<accession>T1AMX9</accession>